<protein>
    <submittedName>
        <fullName evidence="3">Uncharacterized protein</fullName>
    </submittedName>
</protein>
<evidence type="ECO:0000256" key="1">
    <source>
        <dbReference type="SAM" id="MobiDB-lite"/>
    </source>
</evidence>
<dbReference type="WBParaSite" id="scf7180000419431.g3762">
    <property type="protein sequence ID" value="scf7180000419431.g3762"/>
    <property type="gene ID" value="scf7180000419431.g3762"/>
</dbReference>
<keyword evidence="2" id="KW-1185">Reference proteome</keyword>
<feature type="compositionally biased region" description="Polar residues" evidence="1">
    <location>
        <begin position="1"/>
        <end position="14"/>
    </location>
</feature>
<feature type="region of interest" description="Disordered" evidence="1">
    <location>
        <begin position="76"/>
        <end position="103"/>
    </location>
</feature>
<evidence type="ECO:0000313" key="2">
    <source>
        <dbReference type="Proteomes" id="UP000887560"/>
    </source>
</evidence>
<evidence type="ECO:0000313" key="3">
    <source>
        <dbReference type="WBParaSite" id="scf7180000419431.g3762"/>
    </source>
</evidence>
<sequence>MSTTTATLPSFPNYSSTSKKASQQKQKISSLSSTSSSTNSSSTTNLQHNDPALYTALFKRKFVKVFTGSWDLRANAEKRWNRRSSRKKQKGEGENRHNYKGRKQRTSACLINCLECDVPVMKKILGENIGNGGSG</sequence>
<reference evidence="3" key="1">
    <citation type="submission" date="2022-11" db="UniProtKB">
        <authorList>
            <consortium name="WormBaseParasite"/>
        </authorList>
    </citation>
    <scope>IDENTIFICATION</scope>
</reference>
<dbReference type="Proteomes" id="UP000887560">
    <property type="component" value="Unplaced"/>
</dbReference>
<dbReference type="AlphaFoldDB" id="A0A915NNN4"/>
<feature type="compositionally biased region" description="Low complexity" evidence="1">
    <location>
        <begin position="15"/>
        <end position="47"/>
    </location>
</feature>
<feature type="region of interest" description="Disordered" evidence="1">
    <location>
        <begin position="1"/>
        <end position="49"/>
    </location>
</feature>
<feature type="compositionally biased region" description="Basic residues" evidence="1">
    <location>
        <begin position="80"/>
        <end position="89"/>
    </location>
</feature>
<name>A0A915NNN4_9BILA</name>
<accession>A0A915NNN4</accession>
<organism evidence="2 3">
    <name type="scientific">Meloidogyne floridensis</name>
    <dbReference type="NCBI Taxonomy" id="298350"/>
    <lineage>
        <taxon>Eukaryota</taxon>
        <taxon>Metazoa</taxon>
        <taxon>Ecdysozoa</taxon>
        <taxon>Nematoda</taxon>
        <taxon>Chromadorea</taxon>
        <taxon>Rhabditida</taxon>
        <taxon>Tylenchina</taxon>
        <taxon>Tylenchomorpha</taxon>
        <taxon>Tylenchoidea</taxon>
        <taxon>Meloidogynidae</taxon>
        <taxon>Meloidogyninae</taxon>
        <taxon>Meloidogyne</taxon>
    </lineage>
</organism>
<proteinExistence type="predicted"/>